<dbReference type="InterPro" id="IPR002213">
    <property type="entry name" value="UDP_glucos_trans"/>
</dbReference>
<dbReference type="PANTHER" id="PTHR48050:SF13">
    <property type="entry name" value="STEROL 3-BETA-GLUCOSYLTRANSFERASE UGT80A2"/>
    <property type="match status" value="1"/>
</dbReference>
<dbReference type="Pfam" id="PF06722">
    <property type="entry name" value="EryCIII-like_C"/>
    <property type="match status" value="1"/>
</dbReference>
<reference evidence="3 5" key="2">
    <citation type="submission" date="2019-03" db="EMBL/GenBank/DDBJ databases">
        <title>Genomics of glacier-inhabiting Cryobacterium strains.</title>
        <authorList>
            <person name="Liu Q."/>
            <person name="Xin Y.-H."/>
        </authorList>
    </citation>
    <scope>NUCLEOTIDE SEQUENCE [LARGE SCALE GENOMIC DNA]</scope>
    <source>
        <strain evidence="3 5">Hh8</strain>
    </source>
</reference>
<dbReference type="GO" id="GO:0017000">
    <property type="term" value="P:antibiotic biosynthetic process"/>
    <property type="evidence" value="ECO:0007669"/>
    <property type="project" value="UniProtKB-ARBA"/>
</dbReference>
<feature type="domain" description="Erythromycin biosynthesis protein CIII-like C-terminal" evidence="1">
    <location>
        <begin position="283"/>
        <end position="365"/>
    </location>
</feature>
<dbReference type="EMBL" id="FNIB01000024">
    <property type="protein sequence ID" value="SDO56706.1"/>
    <property type="molecule type" value="Genomic_DNA"/>
</dbReference>
<evidence type="ECO:0000259" key="1">
    <source>
        <dbReference type="Pfam" id="PF06722"/>
    </source>
</evidence>
<dbReference type="InterPro" id="IPR050426">
    <property type="entry name" value="Glycosyltransferase_28"/>
</dbReference>
<dbReference type="GO" id="GO:0008194">
    <property type="term" value="F:UDP-glycosyltransferase activity"/>
    <property type="evidence" value="ECO:0007669"/>
    <property type="project" value="InterPro"/>
</dbReference>
<keyword evidence="5" id="KW-1185">Reference proteome</keyword>
<evidence type="ECO:0000313" key="3">
    <source>
        <dbReference type="EMBL" id="TFB81864.1"/>
    </source>
</evidence>
<evidence type="ECO:0000313" key="5">
    <source>
        <dbReference type="Proteomes" id="UP000298252"/>
    </source>
</evidence>
<dbReference type="CDD" id="cd03784">
    <property type="entry name" value="GT1_Gtf-like"/>
    <property type="match status" value="1"/>
</dbReference>
<gene>
    <name evidence="3" type="ORF">E3O21_01480</name>
    <name evidence="2" type="ORF">SAMN05216368_1248</name>
</gene>
<dbReference type="InterPro" id="IPR010610">
    <property type="entry name" value="EryCIII-like_C"/>
</dbReference>
<dbReference type="Proteomes" id="UP000298252">
    <property type="component" value="Unassembled WGS sequence"/>
</dbReference>
<dbReference type="Gene3D" id="3.40.50.2000">
    <property type="entry name" value="Glycogen Phosphorylase B"/>
    <property type="match status" value="2"/>
</dbReference>
<name>A0A4R8VFV2_9MICO</name>
<evidence type="ECO:0000313" key="4">
    <source>
        <dbReference type="Proteomes" id="UP000199639"/>
    </source>
</evidence>
<evidence type="ECO:0000313" key="2">
    <source>
        <dbReference type="EMBL" id="SDO56706.1"/>
    </source>
</evidence>
<proteinExistence type="predicted"/>
<dbReference type="PANTHER" id="PTHR48050">
    <property type="entry name" value="STEROL 3-BETA-GLUCOSYLTRANSFERASE"/>
    <property type="match status" value="1"/>
</dbReference>
<reference evidence="2 4" key="1">
    <citation type="submission" date="2016-10" db="EMBL/GenBank/DDBJ databases">
        <authorList>
            <person name="Varghese N."/>
            <person name="Submissions S."/>
        </authorList>
    </citation>
    <scope>NUCLEOTIDE SEQUENCE [LARGE SCALE GENOMIC DNA]</scope>
    <source>
        <strain evidence="2 4">CGMCC 1.11215</strain>
    </source>
</reference>
<accession>A0A4R8VFV2</accession>
<dbReference type="AlphaFoldDB" id="A0A4R8VFV2"/>
<dbReference type="RefSeq" id="WP_092342505.1">
    <property type="nucleotide sequence ID" value="NZ_FNIB01000024.1"/>
</dbReference>
<dbReference type="FunFam" id="3.40.50.2000:FF:000009">
    <property type="entry name" value="Sterol 3-beta-glucosyltransferase UGT80A2"/>
    <property type="match status" value="1"/>
</dbReference>
<dbReference type="SUPFAM" id="SSF53756">
    <property type="entry name" value="UDP-Glycosyltransferase/glycogen phosphorylase"/>
    <property type="match status" value="1"/>
</dbReference>
<dbReference type="Proteomes" id="UP000199639">
    <property type="component" value="Unassembled WGS sequence"/>
</dbReference>
<dbReference type="STRING" id="1424659.SAMN05216368_1248"/>
<dbReference type="EMBL" id="SOFD01000004">
    <property type="protein sequence ID" value="TFB81864.1"/>
    <property type="molecule type" value="Genomic_DNA"/>
</dbReference>
<organism evidence="2 4">
    <name type="scientific">Cryobacterium flavum</name>
    <dbReference type="NCBI Taxonomy" id="1424659"/>
    <lineage>
        <taxon>Bacteria</taxon>
        <taxon>Bacillati</taxon>
        <taxon>Actinomycetota</taxon>
        <taxon>Actinomycetes</taxon>
        <taxon>Micrococcales</taxon>
        <taxon>Microbacteriaceae</taxon>
        <taxon>Cryobacterium</taxon>
    </lineage>
</organism>
<keyword evidence="2" id="KW-0808">Transferase</keyword>
<dbReference type="GO" id="GO:0016758">
    <property type="term" value="F:hexosyltransferase activity"/>
    <property type="evidence" value="ECO:0007669"/>
    <property type="project" value="UniProtKB-ARBA"/>
</dbReference>
<sequence length="396" mass="41438">MRILLATAGSRGDVEPFAALAERACAAGHEVRLVAPKNSGVDMADLDVASMGVDYTRVIEDQGVSITAALRNYRSVVRPVMRGVIVGGALAALEYEPDLIVYHPKVLSAPLVADALGVPHVVVEIVPTLTPTRAFPAAGTITRGIGPLNRLTYQAAGAASIMFRSELGEVRRMVGARKRKVSAPAATLMPISPAILPRPDDWPESVHLTGPWTRAHRLAALELEVAEFVTDGPFIYAGFGSMAVGNATSRGGAIVDVARERGSRCLIATGVGGIEVPPDRLGADVLVVQTVSHTAVLQHATAAVHHGGIGTVHAAMTAATPSVIVPFIADQPFWGSRLYEMGLTPAPIPQRALTVPALSAALDEAEQCRPRITEVAKAMSAEDGTLTALTLLAAIH</sequence>
<protein>
    <submittedName>
        <fullName evidence="3">Glycosyltransferase</fullName>
    </submittedName>
    <submittedName>
        <fullName evidence="2">Sterol 3beta-glucosyltransferase</fullName>
    </submittedName>
</protein>